<dbReference type="Proteomes" id="UP000601171">
    <property type="component" value="Unassembled WGS sequence"/>
</dbReference>
<comment type="caution">
    <text evidence="1">The sequence shown here is derived from an EMBL/GenBank/DDBJ whole genome shotgun (WGS) entry which is preliminary data.</text>
</comment>
<dbReference type="EMBL" id="JACRTG010000018">
    <property type="protein sequence ID" value="MBC8588050.1"/>
    <property type="molecule type" value="Genomic_DNA"/>
</dbReference>
<protein>
    <recommendedName>
        <fullName evidence="3">DNA-binding protein</fullName>
    </recommendedName>
</protein>
<dbReference type="AlphaFoldDB" id="A0A926ET58"/>
<sequence length="301" mass="34885">MLANELKLIEGGKEQRDKYIERIDILEKVKELNTLANTEFMTTNQVAEFYEVKIGVIRNVYSRNFDEFEDDGIIRKSGGEIFEEFARRNLRRATKKRGYVLIDNEKLANSQNNLFSKRAVLRIGMLLRDSEVAKVIRTLLLNVYHDTEQGKENVIENINKEISLEQQLIMDKASAEYEGNWNEVSVINAKLFNLKNKRIKELEVENKNLITTATTIKDSRQVINVLIRNIAVNNFNGNFGVTWSEFYKKINYQLGINLKAREGKKSHLDKANESEMHKIEKIARAWATKLGLDLESLLELK</sequence>
<proteinExistence type="predicted"/>
<evidence type="ECO:0008006" key="3">
    <source>
        <dbReference type="Google" id="ProtNLM"/>
    </source>
</evidence>
<reference evidence="1" key="1">
    <citation type="submission" date="2020-08" db="EMBL/GenBank/DDBJ databases">
        <title>Genome public.</title>
        <authorList>
            <person name="Liu C."/>
            <person name="Sun Q."/>
        </authorList>
    </citation>
    <scope>NUCLEOTIDE SEQUENCE</scope>
    <source>
        <strain evidence="1">BX21</strain>
    </source>
</reference>
<keyword evidence="2" id="KW-1185">Reference proteome</keyword>
<dbReference type="RefSeq" id="WP_262429502.1">
    <property type="nucleotide sequence ID" value="NZ_JACRTG010000018.1"/>
</dbReference>
<organism evidence="1 2">
    <name type="scientific">Paratissierella segnis</name>
    <dbReference type="NCBI Taxonomy" id="2763679"/>
    <lineage>
        <taxon>Bacteria</taxon>
        <taxon>Bacillati</taxon>
        <taxon>Bacillota</taxon>
        <taxon>Tissierellia</taxon>
        <taxon>Tissierellales</taxon>
        <taxon>Tissierellaceae</taxon>
        <taxon>Paratissierella</taxon>
    </lineage>
</organism>
<evidence type="ECO:0000313" key="2">
    <source>
        <dbReference type="Proteomes" id="UP000601171"/>
    </source>
</evidence>
<evidence type="ECO:0000313" key="1">
    <source>
        <dbReference type="EMBL" id="MBC8588050.1"/>
    </source>
</evidence>
<gene>
    <name evidence="1" type="ORF">H8707_07350</name>
</gene>
<accession>A0A926ET58</accession>
<name>A0A926ET58_9FIRM</name>